<keyword evidence="2" id="KW-1185">Reference proteome</keyword>
<name>A0ABP8RI96_9PSEU</name>
<evidence type="ECO:0000313" key="1">
    <source>
        <dbReference type="EMBL" id="GAA4539735.1"/>
    </source>
</evidence>
<evidence type="ECO:0000313" key="2">
    <source>
        <dbReference type="Proteomes" id="UP001501598"/>
    </source>
</evidence>
<proteinExistence type="predicted"/>
<organism evidence="1 2">
    <name type="scientific">Pseudonocardia xishanensis</name>
    <dbReference type="NCBI Taxonomy" id="630995"/>
    <lineage>
        <taxon>Bacteria</taxon>
        <taxon>Bacillati</taxon>
        <taxon>Actinomycetota</taxon>
        <taxon>Actinomycetes</taxon>
        <taxon>Pseudonocardiales</taxon>
        <taxon>Pseudonocardiaceae</taxon>
        <taxon>Pseudonocardia</taxon>
    </lineage>
</organism>
<evidence type="ECO:0008006" key="3">
    <source>
        <dbReference type="Google" id="ProtNLM"/>
    </source>
</evidence>
<comment type="caution">
    <text evidence="1">The sequence shown here is derived from an EMBL/GenBank/DDBJ whole genome shotgun (WGS) entry which is preliminary data.</text>
</comment>
<dbReference type="Proteomes" id="UP001501598">
    <property type="component" value="Unassembled WGS sequence"/>
</dbReference>
<reference evidence="2" key="1">
    <citation type="journal article" date="2019" name="Int. J. Syst. Evol. Microbiol.">
        <title>The Global Catalogue of Microorganisms (GCM) 10K type strain sequencing project: providing services to taxonomists for standard genome sequencing and annotation.</title>
        <authorList>
            <consortium name="The Broad Institute Genomics Platform"/>
            <consortium name="The Broad Institute Genome Sequencing Center for Infectious Disease"/>
            <person name="Wu L."/>
            <person name="Ma J."/>
        </authorList>
    </citation>
    <scope>NUCLEOTIDE SEQUENCE [LARGE SCALE GENOMIC DNA]</scope>
    <source>
        <strain evidence="2">JCM 17906</strain>
    </source>
</reference>
<gene>
    <name evidence="1" type="ORF">GCM10023175_11530</name>
</gene>
<accession>A0ABP8RI96</accession>
<dbReference type="EMBL" id="BAABGT010000016">
    <property type="protein sequence ID" value="GAA4539735.1"/>
    <property type="molecule type" value="Genomic_DNA"/>
</dbReference>
<protein>
    <recommendedName>
        <fullName evidence="3">FXSXX-COOH protein</fullName>
    </recommendedName>
</protein>
<sequence>MSVLLSTPGRMSADRDELQRLVDELPEHDIPAVLAEARRAHLEAATE</sequence>